<sequence length="212" mass="24027">MNNKHQWKVTVFEVCDCTNSTTMNRGTWKSNFTGLLLIYLPEDVSEDNSEDVDLFPYGKGIEQMSSFLENNTLRGARGGGVAARASSALWCTGCASTNKISVPKFSTIVCGEDEYVSEKKEDMQRKNPKECGEKISKIRGKVPSGSENDERKRKRAGNNDENGTVSNETTNLPPEVPFGRENDERRWKRTIIEQKRRKRKPTALTKVTYHLR</sequence>
<name>A0ACB9ZVQ6_CATRO</name>
<comment type="caution">
    <text evidence="1">The sequence shown here is derived from an EMBL/GenBank/DDBJ whole genome shotgun (WGS) entry which is preliminary data.</text>
</comment>
<evidence type="ECO:0000313" key="1">
    <source>
        <dbReference type="EMBL" id="KAI5652722.1"/>
    </source>
</evidence>
<protein>
    <submittedName>
        <fullName evidence="1">Uncharacterized protein</fullName>
    </submittedName>
</protein>
<accession>A0ACB9ZVQ6</accession>
<dbReference type="Proteomes" id="UP001060085">
    <property type="component" value="Linkage Group LG07"/>
</dbReference>
<organism evidence="1 2">
    <name type="scientific">Catharanthus roseus</name>
    <name type="common">Madagascar periwinkle</name>
    <name type="synonym">Vinca rosea</name>
    <dbReference type="NCBI Taxonomy" id="4058"/>
    <lineage>
        <taxon>Eukaryota</taxon>
        <taxon>Viridiplantae</taxon>
        <taxon>Streptophyta</taxon>
        <taxon>Embryophyta</taxon>
        <taxon>Tracheophyta</taxon>
        <taxon>Spermatophyta</taxon>
        <taxon>Magnoliopsida</taxon>
        <taxon>eudicotyledons</taxon>
        <taxon>Gunneridae</taxon>
        <taxon>Pentapetalae</taxon>
        <taxon>asterids</taxon>
        <taxon>lamiids</taxon>
        <taxon>Gentianales</taxon>
        <taxon>Apocynaceae</taxon>
        <taxon>Rauvolfioideae</taxon>
        <taxon>Vinceae</taxon>
        <taxon>Catharanthinae</taxon>
        <taxon>Catharanthus</taxon>
    </lineage>
</organism>
<keyword evidence="2" id="KW-1185">Reference proteome</keyword>
<reference evidence="2" key="1">
    <citation type="journal article" date="2023" name="Nat. Plants">
        <title>Single-cell RNA sequencing provides a high-resolution roadmap for understanding the multicellular compartmentation of specialized metabolism.</title>
        <authorList>
            <person name="Sun S."/>
            <person name="Shen X."/>
            <person name="Li Y."/>
            <person name="Li Y."/>
            <person name="Wang S."/>
            <person name="Li R."/>
            <person name="Zhang H."/>
            <person name="Shen G."/>
            <person name="Guo B."/>
            <person name="Wei J."/>
            <person name="Xu J."/>
            <person name="St-Pierre B."/>
            <person name="Chen S."/>
            <person name="Sun C."/>
        </authorList>
    </citation>
    <scope>NUCLEOTIDE SEQUENCE [LARGE SCALE GENOMIC DNA]</scope>
</reference>
<evidence type="ECO:0000313" key="2">
    <source>
        <dbReference type="Proteomes" id="UP001060085"/>
    </source>
</evidence>
<gene>
    <name evidence="1" type="ORF">M9H77_29909</name>
</gene>
<dbReference type="EMBL" id="CM044707">
    <property type="protein sequence ID" value="KAI5652722.1"/>
    <property type="molecule type" value="Genomic_DNA"/>
</dbReference>
<proteinExistence type="predicted"/>